<gene>
    <name evidence="7" type="ORF">CERSUDRAFT_119378</name>
</gene>
<dbReference type="PANTHER" id="PTHR47447:SF17">
    <property type="entry name" value="OS12G0638900 PROTEIN"/>
    <property type="match status" value="1"/>
</dbReference>
<feature type="region of interest" description="Disordered" evidence="6">
    <location>
        <begin position="35"/>
        <end position="69"/>
    </location>
</feature>
<dbReference type="Pfam" id="PF13812">
    <property type="entry name" value="PPR_3"/>
    <property type="match status" value="2"/>
</dbReference>
<dbReference type="PANTHER" id="PTHR47447">
    <property type="entry name" value="OS03G0856100 PROTEIN"/>
    <property type="match status" value="1"/>
</dbReference>
<dbReference type="Pfam" id="PF13041">
    <property type="entry name" value="PPR_2"/>
    <property type="match status" value="1"/>
</dbReference>
<dbReference type="Pfam" id="PF01535">
    <property type="entry name" value="PPR"/>
    <property type="match status" value="2"/>
</dbReference>
<evidence type="ECO:0000256" key="4">
    <source>
        <dbReference type="ARBA" id="ARBA00044511"/>
    </source>
</evidence>
<dbReference type="InterPro" id="IPR011990">
    <property type="entry name" value="TPR-like_helical_dom_sf"/>
</dbReference>
<dbReference type="HOGENOM" id="CLU_002074_1_0_1"/>
<keyword evidence="8" id="KW-1185">Reference proteome</keyword>
<feature type="compositionally biased region" description="Polar residues" evidence="6">
    <location>
        <begin position="90"/>
        <end position="99"/>
    </location>
</feature>
<dbReference type="InterPro" id="IPR002885">
    <property type="entry name" value="PPR_rpt"/>
</dbReference>
<name>M2R0N3_CERS8</name>
<organism evidence="7 8">
    <name type="scientific">Ceriporiopsis subvermispora (strain B)</name>
    <name type="common">White-rot fungus</name>
    <name type="synonym">Gelatoporia subvermispora</name>
    <dbReference type="NCBI Taxonomy" id="914234"/>
    <lineage>
        <taxon>Eukaryota</taxon>
        <taxon>Fungi</taxon>
        <taxon>Dikarya</taxon>
        <taxon>Basidiomycota</taxon>
        <taxon>Agaricomycotina</taxon>
        <taxon>Agaricomycetes</taxon>
        <taxon>Polyporales</taxon>
        <taxon>Gelatoporiaceae</taxon>
        <taxon>Gelatoporia</taxon>
    </lineage>
</organism>
<dbReference type="Proteomes" id="UP000016930">
    <property type="component" value="Unassembled WGS sequence"/>
</dbReference>
<feature type="compositionally biased region" description="Polar residues" evidence="6">
    <location>
        <begin position="1419"/>
        <end position="1428"/>
    </location>
</feature>
<dbReference type="NCBIfam" id="TIGR00756">
    <property type="entry name" value="PPR"/>
    <property type="match status" value="2"/>
</dbReference>
<feature type="repeat" description="PPR" evidence="5">
    <location>
        <begin position="1062"/>
        <end position="1096"/>
    </location>
</feature>
<reference evidence="7 8" key="1">
    <citation type="journal article" date="2012" name="Proc. Natl. Acad. Sci. U.S.A.">
        <title>Comparative genomics of Ceriporiopsis subvermispora and Phanerochaete chrysosporium provide insight into selective ligninolysis.</title>
        <authorList>
            <person name="Fernandez-Fueyo E."/>
            <person name="Ruiz-Duenas F.J."/>
            <person name="Ferreira P."/>
            <person name="Floudas D."/>
            <person name="Hibbett D.S."/>
            <person name="Canessa P."/>
            <person name="Larrondo L.F."/>
            <person name="James T.Y."/>
            <person name="Seelenfreund D."/>
            <person name="Lobos S."/>
            <person name="Polanco R."/>
            <person name="Tello M."/>
            <person name="Honda Y."/>
            <person name="Watanabe T."/>
            <person name="Watanabe T."/>
            <person name="Ryu J.S."/>
            <person name="Kubicek C.P."/>
            <person name="Schmoll M."/>
            <person name="Gaskell J."/>
            <person name="Hammel K.E."/>
            <person name="St John F.J."/>
            <person name="Vanden Wymelenberg A."/>
            <person name="Sabat G."/>
            <person name="Splinter BonDurant S."/>
            <person name="Syed K."/>
            <person name="Yadav J.S."/>
            <person name="Doddapaneni H."/>
            <person name="Subramanian V."/>
            <person name="Lavin J.L."/>
            <person name="Oguiza J.A."/>
            <person name="Perez G."/>
            <person name="Pisabarro A.G."/>
            <person name="Ramirez L."/>
            <person name="Santoyo F."/>
            <person name="Master E."/>
            <person name="Coutinho P.M."/>
            <person name="Henrissat B."/>
            <person name="Lombard V."/>
            <person name="Magnuson J.K."/>
            <person name="Kuees U."/>
            <person name="Hori C."/>
            <person name="Igarashi K."/>
            <person name="Samejima M."/>
            <person name="Held B.W."/>
            <person name="Barry K.W."/>
            <person name="LaButti K.M."/>
            <person name="Lapidus A."/>
            <person name="Lindquist E.A."/>
            <person name="Lucas S.M."/>
            <person name="Riley R."/>
            <person name="Salamov A.A."/>
            <person name="Hoffmeister D."/>
            <person name="Schwenk D."/>
            <person name="Hadar Y."/>
            <person name="Yarden O."/>
            <person name="de Vries R.P."/>
            <person name="Wiebenga A."/>
            <person name="Stenlid J."/>
            <person name="Eastwood D."/>
            <person name="Grigoriev I.V."/>
            <person name="Berka R.M."/>
            <person name="Blanchette R.A."/>
            <person name="Kersten P."/>
            <person name="Martinez A.T."/>
            <person name="Vicuna R."/>
            <person name="Cullen D."/>
        </authorList>
    </citation>
    <scope>NUCLEOTIDE SEQUENCE [LARGE SCALE GENOMIC DNA]</scope>
    <source>
        <strain evidence="7 8">B</strain>
    </source>
</reference>
<proteinExistence type="inferred from homology"/>
<comment type="function">
    <text evidence="3">Regulates mitochondrial small subunit maturation by controlling 15S rRNA 5'-end processing. Localizes to the 5' precursor of the 15S rRNA in a position that is subsequently occupied by mS47 in the mature yeast mtSSU. Uses structure and sequence-specific RNA recognition, binding to a single-stranded region of the precursor and specifically recognizing bases -6 to -1. The exchange of Ccm1 for mS47 is coupled to the irreversible removal of precursor rRNA that is accompanied by conformational changes of the mitoribosomal proteins uS5m and mS26. These conformational changes signal completion of 5'-end rRNA processing through protection of the mature 5'-end of the 15S rRNA and stabilization of mS47. The removal of the 5' precursor together with the dissociation of Ccm1 may be catalyzed by the 5'-3' exoribonuclease Pet127. Involved in the specific removal of group I introns in mitochondrial encoded transcripts.</text>
</comment>
<feature type="repeat" description="PPR" evidence="5">
    <location>
        <begin position="1097"/>
        <end position="1127"/>
    </location>
</feature>
<evidence type="ECO:0008006" key="9">
    <source>
        <dbReference type="Google" id="ProtNLM"/>
    </source>
</evidence>
<protein>
    <recommendedName>
        <fullName evidence="9">Pentacotripeptide-repeat region of PRORP domain-containing protein</fullName>
    </recommendedName>
</protein>
<dbReference type="OrthoDB" id="411857at2759"/>
<evidence type="ECO:0000256" key="2">
    <source>
        <dbReference type="ARBA" id="ARBA00022737"/>
    </source>
</evidence>
<evidence type="ECO:0000313" key="7">
    <source>
        <dbReference type="EMBL" id="EMD31807.1"/>
    </source>
</evidence>
<dbReference type="EMBL" id="KB445815">
    <property type="protein sequence ID" value="EMD31807.1"/>
    <property type="molecule type" value="Genomic_DNA"/>
</dbReference>
<feature type="compositionally biased region" description="Low complexity" evidence="6">
    <location>
        <begin position="36"/>
        <end position="59"/>
    </location>
</feature>
<comment type="subunit">
    <text evidence="4">Binds to mitochondrial small subunit 15S rRNA.</text>
</comment>
<sequence length="1428" mass="159412">MLPKVANTLLHHTSRAVAAVQNQTGYTIRNVLQLQSSSSSPSTGNLGPWNGASSSNSGWNGHGAGPGGAKYQSGSRFYTGYSGAGRAVTQADTSSSNAAAQAYNDDSDERTPVKAVQSLRPRRSSFTFQDRKDDKLGLLKTTQLHTRAHHTIAQRSTSSQSTSTALIPSRPVTPALITAAPGTSVRHETTAAISHGDVADVDSAVLSQAAAQEPASPQEPVPAVEATHAPTFLEDVSMYAVLPEESPSEQELKKEAAAIMKDLEGVENRGERSITTQLERVMKASRPYPVEVWSQAMTAATRLDTSRTVKYTLELYQAMLAQSVPPTGEIYHQVICAYARRDYTIFRLSFRKNGWQNYNESVEGLSQESNFTAAMTLFQAACNIPNTKLPLSTYNTLLRLAGIHRNVDAAIYVFAQLEKRVDVTPTALTYSNLIQVYARVRDLNGAKEVFEEFKEASRTNRLAWDLTDEAQETLIDDYAPREFNPRTRQTLVWHRMIEAYFRCGQPTGSLALLEQMLDTTAGPEFHPDQVPPPTQATFANIIKGFCELRDIRTARSWFERLLLQETSPADDYAPQLVPTRPNARAWTTILTGLIKEEAWGELLDVLSKLHQYTERDNLSHITFDIKRAFSGVLHYVSRTSNDVPVREKEVVDLFSAIALQHDLATLPTVKSHPQSQLFATLVLEEYIRLGHIEAGLQFFENVTLHERKYIDDGHIPALDHDRRVPFQHFLDVVPQRFLRLPALTLPDVLRLAQVSDIMASIHRSGTLYLQAYSQFRKHADLSQLSAKDWAMLLRIGCVHLKEAANPIVEKSVHVSTLQDIVKDMVKNFPALDTLASEPEFRPQFCRDVVVQLRTQYGDDIALPLVRSMGHLFESNIASSDAVLQYVHAAQQRTVGQSIPMKTGSSKSYHIDLRLSKMIDDLMMQPGGSAQVAWNNFNTAERRGIAPKPATLGHMISFYGRKRDMAKVEYLYQVAQELVVKIKEEQWRRAAWDYIENCMIVAFAHCDAIDRAYVHRDRIIASGSVPNSDAYGALLLNVTDTTDDASNAMALWNEAISRGLLPSTYMYNNIISKLAKARRADECLVMFEDLKARGLQPSSVTYGTIISAMCRVGNEQQAAAFFEEMTQHPAYRPRVPPYNTMMQFYTYTKPDRERVLYYYDLMQKAKVQPTSHTYKVLMDVFGTIEPVDEAAVNDIFAQVTSGGTPLVQGVHWASLINMYGCVKKDLDKAIEVFDSISAHPSTARVSTVLPDATVFEALINVIVSLHRFDMLEPFMQRLWGSNMHMTAYIANIIIKGYASAGDIASARTFFETMQDPPQGIAAPHNRTTHEDRDETVLPADIPVYREPSTWEEMIRAELRSGSRQKAIDLLTRVQQRQYPVGVYNRISGILLQHDSQPSPLDVESPVSSSPKTGSYEPDSPSAQSSQTSI</sequence>
<comment type="similarity">
    <text evidence="1">Belongs to the CCM1 family.</text>
</comment>
<feature type="region of interest" description="Disordered" evidence="6">
    <location>
        <begin position="1393"/>
        <end position="1428"/>
    </location>
</feature>
<feature type="region of interest" description="Disordered" evidence="6">
    <location>
        <begin position="89"/>
        <end position="125"/>
    </location>
</feature>
<accession>M2R0N3</accession>
<evidence type="ECO:0000256" key="5">
    <source>
        <dbReference type="PROSITE-ProRule" id="PRU00708"/>
    </source>
</evidence>
<evidence type="ECO:0000313" key="8">
    <source>
        <dbReference type="Proteomes" id="UP000016930"/>
    </source>
</evidence>
<dbReference type="Gene3D" id="1.25.40.10">
    <property type="entry name" value="Tetratricopeptide repeat domain"/>
    <property type="match status" value="4"/>
</dbReference>
<evidence type="ECO:0000256" key="6">
    <source>
        <dbReference type="SAM" id="MobiDB-lite"/>
    </source>
</evidence>
<dbReference type="STRING" id="914234.M2R0N3"/>
<evidence type="ECO:0000256" key="3">
    <source>
        <dbReference type="ARBA" id="ARBA00044493"/>
    </source>
</evidence>
<dbReference type="PROSITE" id="PS51375">
    <property type="entry name" value="PPR"/>
    <property type="match status" value="2"/>
</dbReference>
<evidence type="ECO:0000256" key="1">
    <source>
        <dbReference type="ARBA" id="ARBA00006192"/>
    </source>
</evidence>
<keyword evidence="2" id="KW-0677">Repeat</keyword>